<dbReference type="GO" id="GO:0005737">
    <property type="term" value="C:cytoplasm"/>
    <property type="evidence" value="ECO:0007669"/>
    <property type="project" value="TreeGrafter"/>
</dbReference>
<comment type="caution">
    <text evidence="1">The sequence shown here is derived from an EMBL/GenBank/DDBJ whole genome shotgun (WGS) entry which is preliminary data.</text>
</comment>
<dbReference type="GO" id="GO:0005814">
    <property type="term" value="C:centriole"/>
    <property type="evidence" value="ECO:0007669"/>
    <property type="project" value="TreeGrafter"/>
</dbReference>
<dbReference type="EMBL" id="PZQS01000009">
    <property type="protein sequence ID" value="PVD24954.1"/>
    <property type="molecule type" value="Genomic_DNA"/>
</dbReference>
<keyword evidence="2" id="KW-1185">Reference proteome</keyword>
<dbReference type="STRING" id="400727.A0A2T7NUX6"/>
<dbReference type="GO" id="GO:0043015">
    <property type="term" value="F:gamma-tubulin binding"/>
    <property type="evidence" value="ECO:0007669"/>
    <property type="project" value="TreeGrafter"/>
</dbReference>
<name>A0A2T7NUX6_POMCA</name>
<evidence type="ECO:0000313" key="1">
    <source>
        <dbReference type="EMBL" id="PVD24954.1"/>
    </source>
</evidence>
<dbReference type="AlphaFoldDB" id="A0A2T7NUX6"/>
<dbReference type="Proteomes" id="UP000245119">
    <property type="component" value="Linkage Group LG9"/>
</dbReference>
<dbReference type="OrthoDB" id="1602884at2759"/>
<sequence length="131" mass="15182">MAKADLKEYREQLRQEFSSMLWGKPSQLPGSVSKRVAVGAVDGAGADADVGSNVQAFQTEFLRNLVADAMEELRDEIHHDIQSLHVDMLRQFHTFHMELQSYLTHYADMNRELVMKVKHLEEENKRLKKHF</sequence>
<dbReference type="PANTHER" id="PTHR44414">
    <property type="entry name" value="PROTEIN NEDD1"/>
    <property type="match status" value="1"/>
</dbReference>
<dbReference type="InterPro" id="IPR052818">
    <property type="entry name" value="NEDD1_Spindle_Assembly"/>
</dbReference>
<protein>
    <submittedName>
        <fullName evidence="1">Uncharacterized protein</fullName>
    </submittedName>
</protein>
<reference evidence="1 2" key="1">
    <citation type="submission" date="2018-04" db="EMBL/GenBank/DDBJ databases">
        <title>The genome of golden apple snail Pomacea canaliculata provides insight into stress tolerance and invasive adaptation.</title>
        <authorList>
            <person name="Liu C."/>
            <person name="Liu B."/>
            <person name="Ren Y."/>
            <person name="Zhang Y."/>
            <person name="Wang H."/>
            <person name="Li S."/>
            <person name="Jiang F."/>
            <person name="Yin L."/>
            <person name="Zhang G."/>
            <person name="Qian W."/>
            <person name="Fan W."/>
        </authorList>
    </citation>
    <scope>NUCLEOTIDE SEQUENCE [LARGE SCALE GENOMIC DNA]</scope>
    <source>
        <strain evidence="1">SZHN2017</strain>
        <tissue evidence="1">Muscle</tissue>
    </source>
</reference>
<dbReference type="GO" id="GO:0007020">
    <property type="term" value="P:microtubule nucleation"/>
    <property type="evidence" value="ECO:0007669"/>
    <property type="project" value="TreeGrafter"/>
</dbReference>
<dbReference type="PANTHER" id="PTHR44414:SF1">
    <property type="entry name" value="PROTEIN NEDD1"/>
    <property type="match status" value="1"/>
</dbReference>
<dbReference type="GO" id="GO:0005813">
    <property type="term" value="C:centrosome"/>
    <property type="evidence" value="ECO:0007669"/>
    <property type="project" value="TreeGrafter"/>
</dbReference>
<gene>
    <name evidence="1" type="ORF">C0Q70_15450</name>
</gene>
<dbReference type="GO" id="GO:0000922">
    <property type="term" value="C:spindle pole"/>
    <property type="evidence" value="ECO:0007669"/>
    <property type="project" value="TreeGrafter"/>
</dbReference>
<dbReference type="GO" id="GO:0000278">
    <property type="term" value="P:mitotic cell cycle"/>
    <property type="evidence" value="ECO:0007669"/>
    <property type="project" value="TreeGrafter"/>
</dbReference>
<accession>A0A2T7NUX6</accession>
<proteinExistence type="predicted"/>
<organism evidence="1 2">
    <name type="scientific">Pomacea canaliculata</name>
    <name type="common">Golden apple snail</name>
    <dbReference type="NCBI Taxonomy" id="400727"/>
    <lineage>
        <taxon>Eukaryota</taxon>
        <taxon>Metazoa</taxon>
        <taxon>Spiralia</taxon>
        <taxon>Lophotrochozoa</taxon>
        <taxon>Mollusca</taxon>
        <taxon>Gastropoda</taxon>
        <taxon>Caenogastropoda</taxon>
        <taxon>Architaenioglossa</taxon>
        <taxon>Ampullarioidea</taxon>
        <taxon>Ampullariidae</taxon>
        <taxon>Pomacea</taxon>
    </lineage>
</organism>
<dbReference type="GO" id="GO:0036064">
    <property type="term" value="C:ciliary basal body"/>
    <property type="evidence" value="ECO:0007669"/>
    <property type="project" value="TreeGrafter"/>
</dbReference>
<evidence type="ECO:0000313" key="2">
    <source>
        <dbReference type="Proteomes" id="UP000245119"/>
    </source>
</evidence>